<feature type="transmembrane region" description="Helical" evidence="1">
    <location>
        <begin position="105"/>
        <end position="127"/>
    </location>
</feature>
<feature type="transmembrane region" description="Helical" evidence="1">
    <location>
        <begin position="339"/>
        <end position="364"/>
    </location>
</feature>
<feature type="transmembrane region" description="Helical" evidence="1">
    <location>
        <begin position="139"/>
        <end position="165"/>
    </location>
</feature>
<feature type="transmembrane region" description="Helical" evidence="1">
    <location>
        <begin position="280"/>
        <end position="298"/>
    </location>
</feature>
<dbReference type="HOGENOM" id="CLU_038046_4_2_5"/>
<keyword evidence="3" id="KW-1185">Reference proteome</keyword>
<feature type="transmembrane region" description="Helical" evidence="1">
    <location>
        <begin position="44"/>
        <end position="69"/>
    </location>
</feature>
<keyword evidence="1" id="KW-0472">Membrane</keyword>
<feature type="transmembrane region" description="Helical" evidence="1">
    <location>
        <begin position="81"/>
        <end position="99"/>
    </location>
</feature>
<proteinExistence type="predicted"/>
<feature type="transmembrane region" description="Helical" evidence="1">
    <location>
        <begin position="216"/>
        <end position="235"/>
    </location>
</feature>
<dbReference type="Proteomes" id="UP000015347">
    <property type="component" value="Unassembled WGS sequence"/>
</dbReference>
<dbReference type="PANTHER" id="PTHR23523">
    <property type="match status" value="1"/>
</dbReference>
<name>S9Q558_9RHOB</name>
<dbReference type="SUPFAM" id="SSF103473">
    <property type="entry name" value="MFS general substrate transporter"/>
    <property type="match status" value="1"/>
</dbReference>
<evidence type="ECO:0008006" key="4">
    <source>
        <dbReference type="Google" id="ProtNLM"/>
    </source>
</evidence>
<dbReference type="AlphaFoldDB" id="S9Q558"/>
<accession>S9Q558</accession>
<dbReference type="EMBL" id="APVH01000049">
    <property type="protein sequence ID" value="EPX76486.1"/>
    <property type="molecule type" value="Genomic_DNA"/>
</dbReference>
<organism evidence="2 3">
    <name type="scientific">Salipiger mucosus DSM 16094</name>
    <dbReference type="NCBI Taxonomy" id="1123237"/>
    <lineage>
        <taxon>Bacteria</taxon>
        <taxon>Pseudomonadati</taxon>
        <taxon>Pseudomonadota</taxon>
        <taxon>Alphaproteobacteria</taxon>
        <taxon>Rhodobacterales</taxon>
        <taxon>Roseobacteraceae</taxon>
        <taxon>Salipiger</taxon>
    </lineage>
</organism>
<dbReference type="InterPro" id="IPR052524">
    <property type="entry name" value="MFS_Cyanate_Porter"/>
</dbReference>
<evidence type="ECO:0000313" key="2">
    <source>
        <dbReference type="EMBL" id="EPX76486.1"/>
    </source>
</evidence>
<dbReference type="Gene3D" id="1.20.1250.20">
    <property type="entry name" value="MFS general substrate transporter like domains"/>
    <property type="match status" value="1"/>
</dbReference>
<evidence type="ECO:0000313" key="3">
    <source>
        <dbReference type="Proteomes" id="UP000015347"/>
    </source>
</evidence>
<feature type="transmembrane region" description="Helical" evidence="1">
    <location>
        <begin position="304"/>
        <end position="327"/>
    </location>
</feature>
<dbReference type="STRING" id="1123237.Salmuc_00372"/>
<feature type="transmembrane region" description="Helical" evidence="1">
    <location>
        <begin position="247"/>
        <end position="268"/>
    </location>
</feature>
<feature type="transmembrane region" description="Helical" evidence="1">
    <location>
        <begin position="370"/>
        <end position="389"/>
    </location>
</feature>
<dbReference type="PANTHER" id="PTHR23523:SF2">
    <property type="entry name" value="2-NITROIMIDAZOLE TRANSPORTER"/>
    <property type="match status" value="1"/>
</dbReference>
<sequence length="394" mass="41180">MCKINLSERQEIWRAVAVLWCVGLYLRIPILVVPPLLPGIREALAPGFAATGAMTLLPLFMLAAFSAPASRIGRALGDTRSLWIGILGLAVFSMLRGAAEGVGMFLIATILTGGAITLVQIVLPPFVRDRGERLGRYGSIAYLNGMLVGEFLAAAGTIPIVLPLAAGDWRIALTLWSLPAIVIVALVPWLPPAERSEEVSEERSERAAGLRDPQSWWLGIQIAIGVGVFYSMNAYLEAVLSTKDGPISLSVALAVLNVTPVLVALTLAAAGPRLIGRRGAILAMGVVGVVNFLLFLVLDGPEIHAAIAIAGYSATMQTMLVLAYPAAACKGVELRRLNAAMTAIGYSLALLVPIGGAAILSGVGDPAVKLLPFVVLASVALCVLAMRAGPQAAE</sequence>
<feature type="transmembrane region" description="Helical" evidence="1">
    <location>
        <begin position="12"/>
        <end position="32"/>
    </location>
</feature>
<comment type="caution">
    <text evidence="2">The sequence shown here is derived from an EMBL/GenBank/DDBJ whole genome shotgun (WGS) entry which is preliminary data.</text>
</comment>
<gene>
    <name evidence="2" type="ORF">Salmuc_00372</name>
</gene>
<keyword evidence="1" id="KW-0812">Transmembrane</keyword>
<evidence type="ECO:0000256" key="1">
    <source>
        <dbReference type="SAM" id="Phobius"/>
    </source>
</evidence>
<feature type="transmembrane region" description="Helical" evidence="1">
    <location>
        <begin position="171"/>
        <end position="190"/>
    </location>
</feature>
<keyword evidence="1" id="KW-1133">Transmembrane helix</keyword>
<dbReference type="InterPro" id="IPR036259">
    <property type="entry name" value="MFS_trans_sf"/>
</dbReference>
<protein>
    <recommendedName>
        <fullName evidence="4">MFS transporter</fullName>
    </recommendedName>
</protein>
<reference evidence="3" key="1">
    <citation type="journal article" date="2014" name="Stand. Genomic Sci.">
        <title>Genome sequence of the exopolysaccharide-producing Salipiger mucosus type strain (DSM 16094(T)), a moderately halophilic member of the Roseobacter clade.</title>
        <authorList>
            <person name="Riedel T."/>
            <person name="Spring S."/>
            <person name="Fiebig A."/>
            <person name="Petersen J."/>
            <person name="Kyrpides N.C."/>
            <person name="Goker M."/>
            <person name="Klenk H.P."/>
        </authorList>
    </citation>
    <scope>NUCLEOTIDE SEQUENCE [LARGE SCALE GENOMIC DNA]</scope>
    <source>
        <strain evidence="3">DSM 16094</strain>
    </source>
</reference>
<dbReference type="eggNOG" id="COG2807">
    <property type="taxonomic scope" value="Bacteria"/>
</dbReference>